<proteinExistence type="predicted"/>
<evidence type="ECO:0000256" key="1">
    <source>
        <dbReference type="SAM" id="Phobius"/>
    </source>
</evidence>
<organism evidence="2 3">
    <name type="scientific">Rhizobium leguminosarum</name>
    <dbReference type="NCBI Taxonomy" id="384"/>
    <lineage>
        <taxon>Bacteria</taxon>
        <taxon>Pseudomonadati</taxon>
        <taxon>Pseudomonadota</taxon>
        <taxon>Alphaproteobacteria</taxon>
        <taxon>Hyphomicrobiales</taxon>
        <taxon>Rhizobiaceae</taxon>
        <taxon>Rhizobium/Agrobacterium group</taxon>
        <taxon>Rhizobium</taxon>
    </lineage>
</organism>
<keyword evidence="1" id="KW-1133">Transmembrane helix</keyword>
<dbReference type="Proteomes" id="UP000538507">
    <property type="component" value="Unassembled WGS sequence"/>
</dbReference>
<protein>
    <submittedName>
        <fullName evidence="2">Uncharacterized protein</fullName>
    </submittedName>
</protein>
<name>A0AAE2MHW1_RHILE</name>
<dbReference type="RefSeq" id="WP_246718254.1">
    <property type="nucleotide sequence ID" value="NZ_JACHAZ010000001.1"/>
</dbReference>
<keyword evidence="1" id="KW-0472">Membrane</keyword>
<gene>
    <name evidence="2" type="ORF">GGE16_001798</name>
</gene>
<accession>A0AAE2MHW1</accession>
<keyword evidence="1" id="KW-0812">Transmembrane</keyword>
<dbReference type="AlphaFoldDB" id="A0AAE2MHW1"/>
<reference evidence="2 3" key="1">
    <citation type="submission" date="2020-08" db="EMBL/GenBank/DDBJ databases">
        <title>Genomic Encyclopedia of Type Strains, Phase IV (KMG-V): Genome sequencing to study the core and pangenomes of soil and plant-associated prokaryotes.</title>
        <authorList>
            <person name="Whitman W."/>
        </authorList>
    </citation>
    <scope>NUCLEOTIDE SEQUENCE [LARGE SCALE GENOMIC DNA]</scope>
    <source>
        <strain evidence="2 3">SEMIA 415</strain>
    </source>
</reference>
<evidence type="ECO:0000313" key="3">
    <source>
        <dbReference type="Proteomes" id="UP000538507"/>
    </source>
</evidence>
<dbReference type="EMBL" id="JACIGO010000002">
    <property type="protein sequence ID" value="MBB4289758.1"/>
    <property type="molecule type" value="Genomic_DNA"/>
</dbReference>
<sequence length="56" mass="6348">MLFFWELDPQGMAKLISEVITLPMIVWSPGMSLAYSLWLTSLLPARETIDQSADYA</sequence>
<feature type="transmembrane region" description="Helical" evidence="1">
    <location>
        <begin position="20"/>
        <end position="39"/>
    </location>
</feature>
<comment type="caution">
    <text evidence="2">The sequence shown here is derived from an EMBL/GenBank/DDBJ whole genome shotgun (WGS) entry which is preliminary data.</text>
</comment>
<evidence type="ECO:0000313" key="2">
    <source>
        <dbReference type="EMBL" id="MBB4289758.1"/>
    </source>
</evidence>